<sequence length="91" mass="9799">MFTILDVAAVEYLSPNMKKTGTTEQALLTSHKPEPQVRSLPSLTRAIRSTHTTLASHSYPSLVGSLSSSHVIGTQIDTELAEASVKYVCVV</sequence>
<name>A0A5K3FCM4_MESCO</name>
<evidence type="ECO:0000313" key="1">
    <source>
        <dbReference type="WBParaSite" id="MCU_007342-RA"/>
    </source>
</evidence>
<protein>
    <submittedName>
        <fullName evidence="1">Uncharacterized protein</fullName>
    </submittedName>
</protein>
<reference evidence="1" key="1">
    <citation type="submission" date="2019-11" db="UniProtKB">
        <authorList>
            <consortium name="WormBaseParasite"/>
        </authorList>
    </citation>
    <scope>IDENTIFICATION</scope>
</reference>
<dbReference type="AlphaFoldDB" id="A0A5K3FCM4"/>
<organism evidence="1">
    <name type="scientific">Mesocestoides corti</name>
    <name type="common">Flatworm</name>
    <dbReference type="NCBI Taxonomy" id="53468"/>
    <lineage>
        <taxon>Eukaryota</taxon>
        <taxon>Metazoa</taxon>
        <taxon>Spiralia</taxon>
        <taxon>Lophotrochozoa</taxon>
        <taxon>Platyhelminthes</taxon>
        <taxon>Cestoda</taxon>
        <taxon>Eucestoda</taxon>
        <taxon>Cyclophyllidea</taxon>
        <taxon>Mesocestoididae</taxon>
        <taxon>Mesocestoides</taxon>
    </lineage>
</organism>
<accession>A0A5K3FCM4</accession>
<dbReference type="WBParaSite" id="MCU_007342-RA">
    <property type="protein sequence ID" value="MCU_007342-RA"/>
    <property type="gene ID" value="MCU_007342"/>
</dbReference>
<proteinExistence type="predicted"/>